<evidence type="ECO:0000313" key="2">
    <source>
        <dbReference type="Proteomes" id="UP001210678"/>
    </source>
</evidence>
<dbReference type="EMBL" id="JAQLOI010000001">
    <property type="protein sequence ID" value="MDB1122761.1"/>
    <property type="molecule type" value="Genomic_DNA"/>
</dbReference>
<dbReference type="Pfam" id="PF11333">
    <property type="entry name" value="DUF3135"/>
    <property type="match status" value="1"/>
</dbReference>
<name>A0ABT4YMJ4_9VIBR</name>
<comment type="caution">
    <text evidence="1">The sequence shown here is derived from an EMBL/GenBank/DDBJ whole genome shotgun (WGS) entry which is preliminary data.</text>
</comment>
<organism evidence="1 2">
    <name type="scientific">Vibrio algarum</name>
    <dbReference type="NCBI Taxonomy" id="3020714"/>
    <lineage>
        <taxon>Bacteria</taxon>
        <taxon>Pseudomonadati</taxon>
        <taxon>Pseudomonadota</taxon>
        <taxon>Gammaproteobacteria</taxon>
        <taxon>Vibrionales</taxon>
        <taxon>Vibrionaceae</taxon>
        <taxon>Vibrio</taxon>
    </lineage>
</organism>
<dbReference type="RefSeq" id="WP_272132730.1">
    <property type="nucleotide sequence ID" value="NZ_JAQLOI010000001.1"/>
</dbReference>
<reference evidence="1 2" key="1">
    <citation type="submission" date="2023-01" db="EMBL/GenBank/DDBJ databases">
        <title>Vibrio sp. KJ40-1 sp.nov, isolated from marine algae.</title>
        <authorList>
            <person name="Butt M."/>
            <person name="Kim J.M.J."/>
            <person name="Jeon C.O.C."/>
        </authorList>
    </citation>
    <scope>NUCLEOTIDE SEQUENCE [LARGE SCALE GENOMIC DNA]</scope>
    <source>
        <strain evidence="1 2">KJ40-1</strain>
    </source>
</reference>
<dbReference type="Proteomes" id="UP001210678">
    <property type="component" value="Unassembled WGS sequence"/>
</dbReference>
<keyword evidence="2" id="KW-1185">Reference proteome</keyword>
<proteinExistence type="predicted"/>
<dbReference type="InterPro" id="IPR021482">
    <property type="entry name" value="DUF3135"/>
</dbReference>
<accession>A0ABT4YMJ4</accession>
<evidence type="ECO:0000313" key="1">
    <source>
        <dbReference type="EMBL" id="MDB1122761.1"/>
    </source>
</evidence>
<sequence>MPQIQYDQTLPSFDELVELAQNNPQGFETFKRKACEQVITGASEEMIPRLRAQQSHIDRVISHCKNPYHINIVLARELSLQVVKMHEVLEGEHNLDDGAEIIPFSPRH</sequence>
<gene>
    <name evidence="1" type="ORF">PGX00_03230</name>
</gene>
<protein>
    <submittedName>
        <fullName evidence="1">DUF3135 domain-containing protein</fullName>
    </submittedName>
</protein>